<dbReference type="Pfam" id="PF04488">
    <property type="entry name" value="Gly_transf_sug"/>
    <property type="match status" value="1"/>
</dbReference>
<dbReference type="PANTHER" id="PTHR31834">
    <property type="entry name" value="INITIATION-SPECIFIC ALPHA-1,6-MANNOSYLTRANSFERASE"/>
    <property type="match status" value="1"/>
</dbReference>
<evidence type="ECO:0008006" key="4">
    <source>
        <dbReference type="Google" id="ProtNLM"/>
    </source>
</evidence>
<name>A0A9W8YM81_9PEZI</name>
<dbReference type="InterPro" id="IPR029044">
    <property type="entry name" value="Nucleotide-diphossugar_trans"/>
</dbReference>
<evidence type="ECO:0000313" key="2">
    <source>
        <dbReference type="EMBL" id="KAJ4387596.1"/>
    </source>
</evidence>
<dbReference type="Gene3D" id="3.90.550.20">
    <property type="match status" value="1"/>
</dbReference>
<evidence type="ECO:0000256" key="1">
    <source>
        <dbReference type="ARBA" id="ARBA00009003"/>
    </source>
</evidence>
<dbReference type="GO" id="GO:0000009">
    <property type="term" value="F:alpha-1,6-mannosyltransferase activity"/>
    <property type="evidence" value="ECO:0007669"/>
    <property type="project" value="InterPro"/>
</dbReference>
<dbReference type="PANTHER" id="PTHR31834:SF8">
    <property type="entry name" value="TRANSFERASE, PUTATIVE (AFU_ORTHOLOGUE AFUA_6G14040)-RELATED"/>
    <property type="match status" value="1"/>
</dbReference>
<dbReference type="Proteomes" id="UP001140453">
    <property type="component" value="Unassembled WGS sequence"/>
</dbReference>
<dbReference type="AlphaFoldDB" id="A0A9W8YM81"/>
<evidence type="ECO:0000313" key="3">
    <source>
        <dbReference type="Proteomes" id="UP001140453"/>
    </source>
</evidence>
<sequence>MRLLSLYPLSSPGRQVTALGAAICIVFLLIQSWSFYDRQSLFYNPPAPGQTPIVDEIPKKIWYKLGQKGLSHDATVWTATCMEKNPGYAVEFMTDSTADAWVQKTFAHRPDLVETYLALQIPIIKADWLRYLLLYAEGGMWSDLDVSCNSPIDTWLPPQYKNNVSLVVGWEFDTPWPGVDSSEVKHELATWTVLAKPGSTHMLTAVDGLLQGVHDVAKENEVDVAGITATPPMMGDIVTFCGPRRMTRSIFQSLQRMLNMSDDEFRAVESKTWFTVEPKLIGDVLILPGFSFARSMNFYNETVTSSLGPPLVEHHYAGSWKNDKGGEFL</sequence>
<gene>
    <name evidence="2" type="ORF">N0V93_008192</name>
</gene>
<proteinExistence type="inferred from homology"/>
<dbReference type="OrthoDB" id="409543at2759"/>
<protein>
    <recommendedName>
        <fullName evidence="4">Initiation-specific alpha-1,6-mannosyltransferase</fullName>
    </recommendedName>
</protein>
<keyword evidence="3" id="KW-1185">Reference proteome</keyword>
<dbReference type="GO" id="GO:0000136">
    <property type="term" value="C:mannan polymerase complex"/>
    <property type="evidence" value="ECO:0007669"/>
    <property type="project" value="TreeGrafter"/>
</dbReference>
<comment type="caution">
    <text evidence="2">The sequence shown here is derived from an EMBL/GenBank/DDBJ whole genome shotgun (WGS) entry which is preliminary data.</text>
</comment>
<dbReference type="GO" id="GO:0006487">
    <property type="term" value="P:protein N-linked glycosylation"/>
    <property type="evidence" value="ECO:0007669"/>
    <property type="project" value="TreeGrafter"/>
</dbReference>
<comment type="similarity">
    <text evidence="1">Belongs to the glycosyltransferase 32 family.</text>
</comment>
<dbReference type="InterPro" id="IPR039367">
    <property type="entry name" value="Och1-like"/>
</dbReference>
<dbReference type="EMBL" id="JAPEVB010000005">
    <property type="protein sequence ID" value="KAJ4387596.1"/>
    <property type="molecule type" value="Genomic_DNA"/>
</dbReference>
<dbReference type="SUPFAM" id="SSF53448">
    <property type="entry name" value="Nucleotide-diphospho-sugar transferases"/>
    <property type="match status" value="1"/>
</dbReference>
<organism evidence="2 3">
    <name type="scientific">Gnomoniopsis smithogilvyi</name>
    <dbReference type="NCBI Taxonomy" id="1191159"/>
    <lineage>
        <taxon>Eukaryota</taxon>
        <taxon>Fungi</taxon>
        <taxon>Dikarya</taxon>
        <taxon>Ascomycota</taxon>
        <taxon>Pezizomycotina</taxon>
        <taxon>Sordariomycetes</taxon>
        <taxon>Sordariomycetidae</taxon>
        <taxon>Diaporthales</taxon>
        <taxon>Gnomoniaceae</taxon>
        <taxon>Gnomoniopsis</taxon>
    </lineage>
</organism>
<reference evidence="2" key="1">
    <citation type="submission" date="2022-10" db="EMBL/GenBank/DDBJ databases">
        <title>Tapping the CABI collections for fungal endophytes: first genome assemblies for Collariella, Neodidymelliopsis, Ascochyta clinopodiicola, Didymella pomorum, Didymosphaeria variabile, Neocosmospora piperis and Neocucurbitaria cava.</title>
        <authorList>
            <person name="Hill R."/>
        </authorList>
    </citation>
    <scope>NUCLEOTIDE SEQUENCE</scope>
    <source>
        <strain evidence="2">IMI 355082</strain>
    </source>
</reference>
<accession>A0A9W8YM81</accession>
<dbReference type="InterPro" id="IPR007577">
    <property type="entry name" value="GlycoTrfase_DXD_sugar-bd_CS"/>
</dbReference>